<feature type="domain" description="TonB-dependent receptor-like beta-barrel" evidence="10">
    <location>
        <begin position="471"/>
        <end position="1032"/>
    </location>
</feature>
<evidence type="ECO:0000259" key="11">
    <source>
        <dbReference type="Pfam" id="PF07715"/>
    </source>
</evidence>
<dbReference type="Gene3D" id="2.170.130.10">
    <property type="entry name" value="TonB-dependent receptor, plug domain"/>
    <property type="match status" value="1"/>
</dbReference>
<dbReference type="InterPro" id="IPR036942">
    <property type="entry name" value="Beta-barrel_TonB_sf"/>
</dbReference>
<evidence type="ECO:0000256" key="9">
    <source>
        <dbReference type="RuleBase" id="RU003357"/>
    </source>
</evidence>
<evidence type="ECO:0000256" key="1">
    <source>
        <dbReference type="ARBA" id="ARBA00004571"/>
    </source>
</evidence>
<dbReference type="InterPro" id="IPR012910">
    <property type="entry name" value="Plug_dom"/>
</dbReference>
<dbReference type="EMBL" id="PDEP01000004">
    <property type="protein sequence ID" value="PEN07958.1"/>
    <property type="molecule type" value="Genomic_DNA"/>
</dbReference>
<evidence type="ECO:0000256" key="3">
    <source>
        <dbReference type="ARBA" id="ARBA00022452"/>
    </source>
</evidence>
<keyword evidence="7 8" id="KW-0998">Cell outer membrane</keyword>
<dbReference type="Pfam" id="PF07715">
    <property type="entry name" value="Plug"/>
    <property type="match status" value="1"/>
</dbReference>
<dbReference type="PROSITE" id="PS52016">
    <property type="entry name" value="TONB_DEPENDENT_REC_3"/>
    <property type="match status" value="1"/>
</dbReference>
<gene>
    <name evidence="12" type="ORF">CRI93_05810</name>
</gene>
<keyword evidence="5 9" id="KW-0798">TonB box</keyword>
<dbReference type="InterPro" id="IPR039426">
    <property type="entry name" value="TonB-dep_rcpt-like"/>
</dbReference>
<comment type="caution">
    <text evidence="12">The sequence shown here is derived from an EMBL/GenBank/DDBJ whole genome shotgun (WGS) entry which is preliminary data.</text>
</comment>
<dbReference type="Proteomes" id="UP000221024">
    <property type="component" value="Unassembled WGS sequence"/>
</dbReference>
<evidence type="ECO:0000256" key="7">
    <source>
        <dbReference type="ARBA" id="ARBA00023237"/>
    </source>
</evidence>
<evidence type="ECO:0000259" key="10">
    <source>
        <dbReference type="Pfam" id="PF00593"/>
    </source>
</evidence>
<protein>
    <submittedName>
        <fullName evidence="12">SusC/RagA family protein</fullName>
    </submittedName>
</protein>
<dbReference type="GO" id="GO:0009279">
    <property type="term" value="C:cell outer membrane"/>
    <property type="evidence" value="ECO:0007669"/>
    <property type="project" value="UniProtKB-SubCell"/>
</dbReference>
<dbReference type="InterPro" id="IPR023997">
    <property type="entry name" value="TonB-dep_OMP_SusC/RagA_CS"/>
</dbReference>
<dbReference type="NCBIfam" id="TIGR04057">
    <property type="entry name" value="SusC_RagA_signa"/>
    <property type="match status" value="1"/>
</dbReference>
<evidence type="ECO:0000256" key="8">
    <source>
        <dbReference type="PROSITE-ProRule" id="PRU01360"/>
    </source>
</evidence>
<keyword evidence="4 8" id="KW-0812">Transmembrane</keyword>
<dbReference type="Gene3D" id="2.60.40.1120">
    <property type="entry name" value="Carboxypeptidase-like, regulatory domain"/>
    <property type="match status" value="1"/>
</dbReference>
<dbReference type="Pfam" id="PF00593">
    <property type="entry name" value="TonB_dep_Rec_b-barrel"/>
    <property type="match status" value="1"/>
</dbReference>
<evidence type="ECO:0000256" key="6">
    <source>
        <dbReference type="ARBA" id="ARBA00023136"/>
    </source>
</evidence>
<dbReference type="InterPro" id="IPR008969">
    <property type="entry name" value="CarboxyPept-like_regulatory"/>
</dbReference>
<sequence>MGKRRYVAHVLGALPTESSHRLPDSVPVSLTPCTAMRHTVLLLFTLALVAWLPRSATAQDTAHDVTGQVISADDNAPLPGVNVQVQGTTVGASTDVEGRYQLTAPSPQDTLIFSFVGFERQIVPIDGRTTVDVTMTSSAVDIEGVVVTGYRELRREQVTGSVTVIDTDDIERSSSANVVGDLQGRIPGLSISQTGSPFGDAEALIRGEGTLGNNAPLFVIDGIPSKTGAVRQLNPKDIESMQVLRDAATASLYGSRASNGVVVITTRQGEEGQFQVNYSADITASQMANRHDVLSTEQRGRVVWQAAVNDGRNPDNLPIYNYDWSENGGTPVLNEVIVPEYLGDPDEGIRAANTDWYDEISRMGLVQQHNLSVTAGSERGSSYLSLRYHENDAIVKNQNFRRIGARINTDYTFFDGRLTLGENLAVSHEQGTPLPEGLGGTPLNLSLLVQPIIPVRTEDGGWGGPIGAGFDDRDNPVRLLSQNRWDQQSAVHGFGNAFARLDVTDDLQWNARFGIDWRRELNRDIQRTYQSGFLSRDLNSLNRINSDNLDLTLSTTLEYDLDVQDHEFTMLGGFEASQSEFQSSSTFQEDFAVESLEFFVEGAGAGRQIVDGGQTGFSLLSYFGQANWAYENRYQASVTARLDGSSRFGAENRYGFFPALSAGWRLSDEPFLSDVDALSNLMLRGSLGIVGNQEIGNEAQFTLFESLLGTDISFAPDNGTAYDIGGQGSGNIPAGFRRVQTGNPALSWEETTEANLGIDWAVLDRRLRGSVDTYWRETTDILIQPPFLAAEGEGGNRWFNAAAKTVRGFDARVRYQDDVRGVEYDLTGTFGLYRDEITELPEDVVDAFPGNVEQDILGRSSGSLFGYVVDGIFQNEDEVSAHAEQPGKDVGRLRFADLDGDGRITPLDQDWIGNTTPDFVYGLNANAAYGNFSVRLFLQGEHGRDVVNQEQKLYTDFSGIWNGANYGTRTLDAWTPENRDTDIPALSLSDDNNEQRFSTYFVENGSYLKLREVQVRYTVPERLTTRVQAQNVDLYVRGENLFTLDAPSFTGVDPEVPGQLFPLARSFTVGIDLTF</sequence>
<dbReference type="NCBIfam" id="TIGR04056">
    <property type="entry name" value="OMP_RagA_SusC"/>
    <property type="match status" value="1"/>
</dbReference>
<keyword evidence="3 8" id="KW-1134">Transmembrane beta strand</keyword>
<organism evidence="12 13">
    <name type="scientific">Longimonas halophila</name>
    <dbReference type="NCBI Taxonomy" id="1469170"/>
    <lineage>
        <taxon>Bacteria</taxon>
        <taxon>Pseudomonadati</taxon>
        <taxon>Rhodothermota</taxon>
        <taxon>Rhodothermia</taxon>
        <taxon>Rhodothermales</taxon>
        <taxon>Salisaetaceae</taxon>
        <taxon>Longimonas</taxon>
    </lineage>
</organism>
<dbReference type="InterPro" id="IPR000531">
    <property type="entry name" value="Beta-barrel_TonB"/>
</dbReference>
<dbReference type="InterPro" id="IPR037066">
    <property type="entry name" value="Plug_dom_sf"/>
</dbReference>
<dbReference type="AlphaFoldDB" id="A0A2H3NMN2"/>
<evidence type="ECO:0000256" key="2">
    <source>
        <dbReference type="ARBA" id="ARBA00022448"/>
    </source>
</evidence>
<dbReference type="SUPFAM" id="SSF49464">
    <property type="entry name" value="Carboxypeptidase regulatory domain-like"/>
    <property type="match status" value="1"/>
</dbReference>
<reference evidence="12 13" key="1">
    <citation type="submission" date="2017-10" db="EMBL/GenBank/DDBJ databases">
        <title>Draft genome of Longimonas halophila.</title>
        <authorList>
            <person name="Goh K.M."/>
            <person name="Shamsir M.S."/>
            <person name="Lim S.W."/>
        </authorList>
    </citation>
    <scope>NUCLEOTIDE SEQUENCE [LARGE SCALE GENOMIC DNA]</scope>
    <source>
        <strain evidence="12 13">KCTC 42399</strain>
    </source>
</reference>
<feature type="domain" description="TonB-dependent receptor plug" evidence="11">
    <location>
        <begin position="156"/>
        <end position="261"/>
    </location>
</feature>
<comment type="similarity">
    <text evidence="8 9">Belongs to the TonB-dependent receptor family.</text>
</comment>
<keyword evidence="13" id="KW-1185">Reference proteome</keyword>
<name>A0A2H3NMN2_9BACT</name>
<dbReference type="OrthoDB" id="9768177at2"/>
<evidence type="ECO:0000256" key="4">
    <source>
        <dbReference type="ARBA" id="ARBA00022692"/>
    </source>
</evidence>
<dbReference type="Pfam" id="PF13715">
    <property type="entry name" value="CarbopepD_reg_2"/>
    <property type="match status" value="1"/>
</dbReference>
<proteinExistence type="inferred from homology"/>
<dbReference type="SUPFAM" id="SSF56935">
    <property type="entry name" value="Porins"/>
    <property type="match status" value="1"/>
</dbReference>
<dbReference type="InterPro" id="IPR023996">
    <property type="entry name" value="TonB-dep_OMP_SusC/RagA"/>
</dbReference>
<accession>A0A2H3NMN2</accession>
<evidence type="ECO:0000313" key="13">
    <source>
        <dbReference type="Proteomes" id="UP000221024"/>
    </source>
</evidence>
<evidence type="ECO:0000256" key="5">
    <source>
        <dbReference type="ARBA" id="ARBA00023077"/>
    </source>
</evidence>
<evidence type="ECO:0000313" key="12">
    <source>
        <dbReference type="EMBL" id="PEN07958.1"/>
    </source>
</evidence>
<comment type="subcellular location">
    <subcellularLocation>
        <location evidence="1 8">Cell outer membrane</location>
        <topology evidence="1 8">Multi-pass membrane protein</topology>
    </subcellularLocation>
</comment>
<dbReference type="Gene3D" id="2.40.170.20">
    <property type="entry name" value="TonB-dependent receptor, beta-barrel domain"/>
    <property type="match status" value="1"/>
</dbReference>
<keyword evidence="6 8" id="KW-0472">Membrane</keyword>
<keyword evidence="2 8" id="KW-0813">Transport</keyword>